<protein>
    <submittedName>
        <fullName evidence="1">Uncharacterized protein</fullName>
    </submittedName>
</protein>
<sequence length="178" mass="20354">MAEKNRKAKAGGPRTEVFAMRLDPKLKYLAEIAARKQRRSLANFIEWALEQALAQVKLAEGEDINGQYDRSVFDEAGKLWDLEPSDRFVKLAESYPDLLTYEEQLIWKAIFETTTYESYKDDAGKNQFNSYDFVDGTGNRKTADRMTIRECWPQLVAYADGSGTIEDVKVALKLTMSF</sequence>
<dbReference type="AlphaFoldDB" id="A0A1J5Q3G2"/>
<accession>A0A1J5Q3G2</accession>
<dbReference type="GO" id="GO:0006355">
    <property type="term" value="P:regulation of DNA-templated transcription"/>
    <property type="evidence" value="ECO:0007669"/>
    <property type="project" value="InterPro"/>
</dbReference>
<name>A0A1J5Q3G2_9ZZZZ</name>
<proteinExistence type="predicted"/>
<dbReference type="EMBL" id="MLJW01001442">
    <property type="protein sequence ID" value="OIQ78233.1"/>
    <property type="molecule type" value="Genomic_DNA"/>
</dbReference>
<organism evidence="1">
    <name type="scientific">mine drainage metagenome</name>
    <dbReference type="NCBI Taxonomy" id="410659"/>
    <lineage>
        <taxon>unclassified sequences</taxon>
        <taxon>metagenomes</taxon>
        <taxon>ecological metagenomes</taxon>
    </lineage>
</organism>
<dbReference type="SUPFAM" id="SSF47598">
    <property type="entry name" value="Ribbon-helix-helix"/>
    <property type="match status" value="1"/>
</dbReference>
<comment type="caution">
    <text evidence="1">The sequence shown here is derived from an EMBL/GenBank/DDBJ whole genome shotgun (WGS) entry which is preliminary data.</text>
</comment>
<evidence type="ECO:0000313" key="1">
    <source>
        <dbReference type="EMBL" id="OIQ78233.1"/>
    </source>
</evidence>
<reference evidence="1" key="1">
    <citation type="submission" date="2016-10" db="EMBL/GenBank/DDBJ databases">
        <title>Sequence of Gallionella enrichment culture.</title>
        <authorList>
            <person name="Poehlein A."/>
            <person name="Muehling M."/>
            <person name="Daniel R."/>
        </authorList>
    </citation>
    <scope>NUCLEOTIDE SEQUENCE</scope>
</reference>
<gene>
    <name evidence="1" type="ORF">GALL_400650</name>
</gene>
<dbReference type="InterPro" id="IPR010985">
    <property type="entry name" value="Ribbon_hlx_hlx"/>
</dbReference>